<dbReference type="EC" id="2.3.1.51" evidence="7"/>
<comment type="caution">
    <text evidence="10">The sequence shown here is derived from an EMBL/GenBank/DDBJ whole genome shotgun (WGS) entry which is preliminary data.</text>
</comment>
<keyword evidence="6 7" id="KW-0012">Acyltransferase</keyword>
<evidence type="ECO:0000256" key="2">
    <source>
        <dbReference type="ARBA" id="ARBA00008655"/>
    </source>
</evidence>
<comment type="similarity">
    <text evidence="2 7">Belongs to the 1-acyl-sn-glycerol-3-phosphate acyltransferase family.</text>
</comment>
<dbReference type="GO" id="GO:0006654">
    <property type="term" value="P:phosphatidic acid biosynthetic process"/>
    <property type="evidence" value="ECO:0007669"/>
    <property type="project" value="TreeGrafter"/>
</dbReference>
<dbReference type="InterPro" id="IPR002123">
    <property type="entry name" value="Plipid/glycerol_acylTrfase"/>
</dbReference>
<dbReference type="PANTHER" id="PTHR10434">
    <property type="entry name" value="1-ACYL-SN-GLYCEROL-3-PHOSPHATE ACYLTRANSFERASE"/>
    <property type="match status" value="1"/>
</dbReference>
<feature type="transmembrane region" description="Helical" evidence="8">
    <location>
        <begin position="6"/>
        <end position="25"/>
    </location>
</feature>
<comment type="pathway">
    <text evidence="1">Lipid metabolism.</text>
</comment>
<keyword evidence="8" id="KW-0472">Membrane</keyword>
<evidence type="ECO:0000313" key="10">
    <source>
        <dbReference type="EMBL" id="MSR90085.1"/>
    </source>
</evidence>
<dbReference type="AlphaFoldDB" id="A0A7X2MW20"/>
<dbReference type="GO" id="GO:0003841">
    <property type="term" value="F:1-acylglycerol-3-phosphate O-acyltransferase activity"/>
    <property type="evidence" value="ECO:0007669"/>
    <property type="project" value="UniProtKB-UniRule"/>
</dbReference>
<dbReference type="NCBIfam" id="TIGR00530">
    <property type="entry name" value="AGP_acyltrn"/>
    <property type="match status" value="1"/>
</dbReference>
<keyword evidence="4 7" id="KW-0808">Transferase</keyword>
<dbReference type="GO" id="GO:0016020">
    <property type="term" value="C:membrane"/>
    <property type="evidence" value="ECO:0007669"/>
    <property type="project" value="InterPro"/>
</dbReference>
<gene>
    <name evidence="10" type="ORF">FYJ33_01325</name>
</gene>
<keyword evidence="5 7" id="KW-0443">Lipid metabolism</keyword>
<proteinExistence type="inferred from homology"/>
<dbReference type="SUPFAM" id="SSF69593">
    <property type="entry name" value="Glycerol-3-phosphate (1)-acyltransferase"/>
    <property type="match status" value="1"/>
</dbReference>
<evidence type="ECO:0000256" key="4">
    <source>
        <dbReference type="ARBA" id="ARBA00022679"/>
    </source>
</evidence>
<comment type="domain">
    <text evidence="7">The HXXXXD motif is essential for acyltransferase activity and may constitute the binding site for the phosphate moiety of the glycerol-3-phosphate.</text>
</comment>
<keyword evidence="7" id="KW-1208">Phospholipid metabolism</keyword>
<dbReference type="PANTHER" id="PTHR10434:SF64">
    <property type="entry name" value="1-ACYL-SN-GLYCEROL-3-PHOSPHATE ACYLTRANSFERASE-RELATED"/>
    <property type="match status" value="1"/>
</dbReference>
<sequence length="238" mass="26888">MEFLRKIYLIVIYFFYLLFQAFRVLKLKWISKFKGSEAAEQYKNKALVKWAVGTNKIFGVKVTAIGQENIPDGAVVFISNHQSNFDTPVLIEAGAIAGFISKKEVFKVPMLGYWMKQIHCVSVDRDNIRDAVKMIQNGVKNLKQGYSMLIFPEGTRAKDGVIKEFKNGSFKLATKAKVPIVPVTVDGTNMAYEYDGKLRKANVTVTFHKPISTENLSREEEKQLAETVHDIVATSLNK</sequence>
<dbReference type="InterPro" id="IPR004552">
    <property type="entry name" value="AGP_acyltrans"/>
</dbReference>
<dbReference type="Proteomes" id="UP000460287">
    <property type="component" value="Unassembled WGS sequence"/>
</dbReference>
<accession>A0A7X2MW20</accession>
<dbReference type="CDD" id="cd07989">
    <property type="entry name" value="LPLAT_AGPAT-like"/>
    <property type="match status" value="1"/>
</dbReference>
<comment type="catalytic activity">
    <reaction evidence="7">
        <text>a 1-acyl-sn-glycero-3-phosphate + an acyl-CoA = a 1,2-diacyl-sn-glycero-3-phosphate + CoA</text>
        <dbReference type="Rhea" id="RHEA:19709"/>
        <dbReference type="ChEBI" id="CHEBI:57287"/>
        <dbReference type="ChEBI" id="CHEBI:57970"/>
        <dbReference type="ChEBI" id="CHEBI:58342"/>
        <dbReference type="ChEBI" id="CHEBI:58608"/>
        <dbReference type="EC" id="2.3.1.51"/>
    </reaction>
</comment>
<dbReference type="Pfam" id="PF01553">
    <property type="entry name" value="Acyltransferase"/>
    <property type="match status" value="1"/>
</dbReference>
<keyword evidence="3 7" id="KW-0444">Lipid biosynthesis</keyword>
<keyword evidence="8" id="KW-1133">Transmembrane helix</keyword>
<keyword evidence="11" id="KW-1185">Reference proteome</keyword>
<organism evidence="10 11">
    <name type="scientific">Inconstantimicrobium porci</name>
    <dbReference type="NCBI Taxonomy" id="2652291"/>
    <lineage>
        <taxon>Bacteria</taxon>
        <taxon>Bacillati</taxon>
        <taxon>Bacillota</taxon>
        <taxon>Clostridia</taxon>
        <taxon>Eubacteriales</taxon>
        <taxon>Clostridiaceae</taxon>
        <taxon>Inconstantimicrobium</taxon>
    </lineage>
</organism>
<dbReference type="EMBL" id="VULX01000001">
    <property type="protein sequence ID" value="MSR90085.1"/>
    <property type="molecule type" value="Genomic_DNA"/>
</dbReference>
<evidence type="ECO:0000256" key="8">
    <source>
        <dbReference type="SAM" id="Phobius"/>
    </source>
</evidence>
<evidence type="ECO:0000259" key="9">
    <source>
        <dbReference type="SMART" id="SM00563"/>
    </source>
</evidence>
<evidence type="ECO:0000256" key="7">
    <source>
        <dbReference type="RuleBase" id="RU361267"/>
    </source>
</evidence>
<protein>
    <recommendedName>
        <fullName evidence="7">1-acyl-sn-glycerol-3-phosphate acyltransferase</fullName>
        <ecNumber evidence="7">2.3.1.51</ecNumber>
    </recommendedName>
</protein>
<evidence type="ECO:0000256" key="6">
    <source>
        <dbReference type="ARBA" id="ARBA00023315"/>
    </source>
</evidence>
<evidence type="ECO:0000256" key="1">
    <source>
        <dbReference type="ARBA" id="ARBA00005189"/>
    </source>
</evidence>
<reference evidence="10 11" key="1">
    <citation type="submission" date="2019-08" db="EMBL/GenBank/DDBJ databases">
        <title>In-depth cultivation of the pig gut microbiome towards novel bacterial diversity and tailored functional studies.</title>
        <authorList>
            <person name="Wylensek D."/>
            <person name="Hitch T.C.A."/>
            <person name="Clavel T."/>
        </authorList>
    </citation>
    <scope>NUCLEOTIDE SEQUENCE [LARGE SCALE GENOMIC DNA]</scope>
    <source>
        <strain evidence="10 11">WCA-383-APC-5B</strain>
    </source>
</reference>
<keyword evidence="7" id="KW-0594">Phospholipid biosynthesis</keyword>
<feature type="domain" description="Phospholipid/glycerol acyltransferase" evidence="9">
    <location>
        <begin position="75"/>
        <end position="188"/>
    </location>
</feature>
<keyword evidence="8" id="KW-0812">Transmembrane</keyword>
<name>A0A7X2MW20_9CLOT</name>
<dbReference type="SMART" id="SM00563">
    <property type="entry name" value="PlsC"/>
    <property type="match status" value="1"/>
</dbReference>
<evidence type="ECO:0000313" key="11">
    <source>
        <dbReference type="Proteomes" id="UP000460287"/>
    </source>
</evidence>
<evidence type="ECO:0000256" key="5">
    <source>
        <dbReference type="ARBA" id="ARBA00023098"/>
    </source>
</evidence>
<evidence type="ECO:0000256" key="3">
    <source>
        <dbReference type="ARBA" id="ARBA00022516"/>
    </source>
</evidence>